<protein>
    <submittedName>
        <fullName evidence="10">Acyl-CoA dehydrogenase family protein</fullName>
        <ecNumber evidence="10">1.-.-.-</ecNumber>
    </submittedName>
</protein>
<feature type="domain" description="Acyl-CoA dehydrogenase/oxidase N-terminal" evidence="9">
    <location>
        <begin position="6"/>
        <end position="119"/>
    </location>
</feature>
<dbReference type="InterPro" id="IPR036250">
    <property type="entry name" value="AcylCo_DH-like_C"/>
</dbReference>
<dbReference type="SUPFAM" id="SSF47203">
    <property type="entry name" value="Acyl-CoA dehydrogenase C-terminal domain-like"/>
    <property type="match status" value="1"/>
</dbReference>
<dbReference type="InterPro" id="IPR046373">
    <property type="entry name" value="Acyl-CoA_Oxase/DH_mid-dom_sf"/>
</dbReference>
<dbReference type="Gene3D" id="1.20.140.10">
    <property type="entry name" value="Butyryl-CoA Dehydrogenase, subunit A, domain 3"/>
    <property type="match status" value="1"/>
</dbReference>
<keyword evidence="4 6" id="KW-0274">FAD</keyword>
<evidence type="ECO:0000256" key="2">
    <source>
        <dbReference type="ARBA" id="ARBA00009347"/>
    </source>
</evidence>
<evidence type="ECO:0000313" key="11">
    <source>
        <dbReference type="Proteomes" id="UP001612415"/>
    </source>
</evidence>
<dbReference type="Gene3D" id="2.40.110.10">
    <property type="entry name" value="Butyryl-CoA Dehydrogenase, subunit A, domain 2"/>
    <property type="match status" value="1"/>
</dbReference>
<evidence type="ECO:0000259" key="9">
    <source>
        <dbReference type="Pfam" id="PF02771"/>
    </source>
</evidence>
<organism evidence="10 11">
    <name type="scientific">Streptomyces cellulosae</name>
    <dbReference type="NCBI Taxonomy" id="1968"/>
    <lineage>
        <taxon>Bacteria</taxon>
        <taxon>Bacillati</taxon>
        <taxon>Actinomycetota</taxon>
        <taxon>Actinomycetes</taxon>
        <taxon>Kitasatosporales</taxon>
        <taxon>Streptomycetaceae</taxon>
        <taxon>Streptomyces</taxon>
    </lineage>
</organism>
<evidence type="ECO:0000256" key="3">
    <source>
        <dbReference type="ARBA" id="ARBA00022630"/>
    </source>
</evidence>
<feature type="domain" description="Acyl-CoA dehydrogenase/oxidase C-terminal" evidence="7">
    <location>
        <begin position="224"/>
        <end position="388"/>
    </location>
</feature>
<name>A0ABW7XW44_STRCE</name>
<evidence type="ECO:0000259" key="7">
    <source>
        <dbReference type="Pfam" id="PF00441"/>
    </source>
</evidence>
<dbReference type="InterPro" id="IPR006091">
    <property type="entry name" value="Acyl-CoA_Oxase/DH_mid-dom"/>
</dbReference>
<evidence type="ECO:0000256" key="6">
    <source>
        <dbReference type="RuleBase" id="RU362125"/>
    </source>
</evidence>
<reference evidence="10 11" key="1">
    <citation type="submission" date="2024-10" db="EMBL/GenBank/DDBJ databases">
        <title>The Natural Products Discovery Center: Release of the First 8490 Sequenced Strains for Exploring Actinobacteria Biosynthetic Diversity.</title>
        <authorList>
            <person name="Kalkreuter E."/>
            <person name="Kautsar S.A."/>
            <person name="Yang D."/>
            <person name="Bader C.D."/>
            <person name="Teijaro C.N."/>
            <person name="Fluegel L."/>
            <person name="Davis C.M."/>
            <person name="Simpson J.R."/>
            <person name="Lauterbach L."/>
            <person name="Steele A.D."/>
            <person name="Gui C."/>
            <person name="Meng S."/>
            <person name="Li G."/>
            <person name="Viehrig K."/>
            <person name="Ye F."/>
            <person name="Su P."/>
            <person name="Kiefer A.F."/>
            <person name="Nichols A."/>
            <person name="Cepeda A.J."/>
            <person name="Yan W."/>
            <person name="Fan B."/>
            <person name="Jiang Y."/>
            <person name="Adhikari A."/>
            <person name="Zheng C.-J."/>
            <person name="Schuster L."/>
            <person name="Cowan T.M."/>
            <person name="Smanski M.J."/>
            <person name="Chevrette M.G."/>
            <person name="De Carvalho L.P.S."/>
            <person name="Shen B."/>
        </authorList>
    </citation>
    <scope>NUCLEOTIDE SEQUENCE [LARGE SCALE GENOMIC DNA]</scope>
    <source>
        <strain evidence="10 11">NPDC051599</strain>
    </source>
</reference>
<evidence type="ECO:0000313" key="10">
    <source>
        <dbReference type="EMBL" id="MFI5673668.1"/>
    </source>
</evidence>
<dbReference type="PANTHER" id="PTHR43884">
    <property type="entry name" value="ACYL-COA DEHYDROGENASE"/>
    <property type="match status" value="1"/>
</dbReference>
<sequence>MDFAFSEEQEELGRTVRAFLAHTSPETETRRLMETPEGFDRALWRRMGAELGLQGLAVPEEYGGAGCGPVEVGVVMEEMGRALLCAPFLASAVLATTTLLRCADEDARKRLLPGLASGELVGTLALTEDSARWDAAGVRLTARESNGSWLLTGHKMFVLDGATADVVLTVARTEDGTGNGIGVFWVDGDAAGLTREALPTMDPTRRQARLDYRDVPATRLRTHGEGWDLVAQVLDRAAVALAAEQVGVASRALDMAVEYAKVRHQFGRPIGSFQAVKHLLADVLLEVESARAAAHYALLAAERAEHAEHTEDTEHAENTAPELPAVASLAKAFCSDACLQATEQNIQVHGGIGFTWEHPAHLYLKRAKTAQLLFGDPAYHRELLARRIGMDSGMDKDKGAA</sequence>
<dbReference type="PANTHER" id="PTHR43884:SF20">
    <property type="entry name" value="ACYL-COA DEHYDROGENASE FADE28"/>
    <property type="match status" value="1"/>
</dbReference>
<feature type="domain" description="Acyl-CoA oxidase/dehydrogenase middle" evidence="8">
    <location>
        <begin position="124"/>
        <end position="200"/>
    </location>
</feature>
<comment type="caution">
    <text evidence="10">The sequence shown here is derived from an EMBL/GenBank/DDBJ whole genome shotgun (WGS) entry which is preliminary data.</text>
</comment>
<dbReference type="InterPro" id="IPR013786">
    <property type="entry name" value="AcylCoA_DH/ox_N"/>
</dbReference>
<dbReference type="SUPFAM" id="SSF56645">
    <property type="entry name" value="Acyl-CoA dehydrogenase NM domain-like"/>
    <property type="match status" value="1"/>
</dbReference>
<comment type="cofactor">
    <cofactor evidence="1 6">
        <name>FAD</name>
        <dbReference type="ChEBI" id="CHEBI:57692"/>
    </cofactor>
</comment>
<dbReference type="Proteomes" id="UP001612415">
    <property type="component" value="Unassembled WGS sequence"/>
</dbReference>
<keyword evidence="5 6" id="KW-0560">Oxidoreductase</keyword>
<keyword evidence="11" id="KW-1185">Reference proteome</keyword>
<dbReference type="EMBL" id="JBITDC010000001">
    <property type="protein sequence ID" value="MFI5673668.1"/>
    <property type="molecule type" value="Genomic_DNA"/>
</dbReference>
<proteinExistence type="inferred from homology"/>
<dbReference type="Pfam" id="PF02771">
    <property type="entry name" value="Acyl-CoA_dh_N"/>
    <property type="match status" value="1"/>
</dbReference>
<evidence type="ECO:0000256" key="5">
    <source>
        <dbReference type="ARBA" id="ARBA00023002"/>
    </source>
</evidence>
<dbReference type="Gene3D" id="1.10.540.10">
    <property type="entry name" value="Acyl-CoA dehydrogenase/oxidase, N-terminal domain"/>
    <property type="match status" value="1"/>
</dbReference>
<accession>A0ABW7XW44</accession>
<evidence type="ECO:0000256" key="4">
    <source>
        <dbReference type="ARBA" id="ARBA00022827"/>
    </source>
</evidence>
<dbReference type="Pfam" id="PF02770">
    <property type="entry name" value="Acyl-CoA_dh_M"/>
    <property type="match status" value="1"/>
</dbReference>
<comment type="similarity">
    <text evidence="2 6">Belongs to the acyl-CoA dehydrogenase family.</text>
</comment>
<evidence type="ECO:0000256" key="1">
    <source>
        <dbReference type="ARBA" id="ARBA00001974"/>
    </source>
</evidence>
<dbReference type="InterPro" id="IPR009075">
    <property type="entry name" value="AcylCo_DH/oxidase_C"/>
</dbReference>
<dbReference type="InterPro" id="IPR009100">
    <property type="entry name" value="AcylCoA_DH/oxidase_NM_dom_sf"/>
</dbReference>
<dbReference type="Pfam" id="PF00441">
    <property type="entry name" value="Acyl-CoA_dh_1"/>
    <property type="match status" value="1"/>
</dbReference>
<keyword evidence="3 6" id="KW-0285">Flavoprotein</keyword>
<evidence type="ECO:0000259" key="8">
    <source>
        <dbReference type="Pfam" id="PF02770"/>
    </source>
</evidence>
<dbReference type="GO" id="GO:0016491">
    <property type="term" value="F:oxidoreductase activity"/>
    <property type="evidence" value="ECO:0007669"/>
    <property type="project" value="UniProtKB-KW"/>
</dbReference>
<dbReference type="RefSeq" id="WP_398654659.1">
    <property type="nucleotide sequence ID" value="NZ_JBITDC010000001.1"/>
</dbReference>
<dbReference type="EC" id="1.-.-.-" evidence="10"/>
<gene>
    <name evidence="10" type="ORF">ACIA8P_03230</name>
</gene>
<dbReference type="InterPro" id="IPR037069">
    <property type="entry name" value="AcylCoA_DH/ox_N_sf"/>
</dbReference>